<dbReference type="EMBL" id="JBGBPQ010000003">
    <property type="protein sequence ID" value="KAL1526803.1"/>
    <property type="molecule type" value="Genomic_DNA"/>
</dbReference>
<evidence type="ECO:0000313" key="3">
    <source>
        <dbReference type="Proteomes" id="UP001515480"/>
    </source>
</evidence>
<feature type="transmembrane region" description="Helical" evidence="1">
    <location>
        <begin position="38"/>
        <end position="64"/>
    </location>
</feature>
<proteinExistence type="predicted"/>
<protein>
    <submittedName>
        <fullName evidence="2">Uncharacterized protein</fullName>
    </submittedName>
</protein>
<accession>A0AB34JXC7</accession>
<keyword evidence="1" id="KW-0812">Transmembrane</keyword>
<dbReference type="AlphaFoldDB" id="A0AB34JXC7"/>
<name>A0AB34JXC7_PRYPA</name>
<keyword evidence="1" id="KW-0472">Membrane</keyword>
<comment type="caution">
    <text evidence="2">The sequence shown here is derived from an EMBL/GenBank/DDBJ whole genome shotgun (WGS) entry which is preliminary data.</text>
</comment>
<gene>
    <name evidence="2" type="ORF">AB1Y20_015497</name>
</gene>
<feature type="transmembrane region" description="Helical" evidence="1">
    <location>
        <begin position="98"/>
        <end position="123"/>
    </location>
</feature>
<sequence>MGCAQSRDPFKQAADDFSGVFKSLPCHRVVSIPIGMTILATLFLPIQILMFLFLGMTKGIVVVYKMFAMNCKKMGEHSRNAFRSSEGFGACLPFVNGYLCYFLLTFFLCLIALPCFVLIYPIYGAFHAVKMSGKECFIESDMAEEARPDKGGFVANMVDRAGWSDTEKEKFAEWFGSGYFGYLILLLGDWFTFTGMIEGTKAFTEGYEFHAGVLSSLARLLSSFTWLESIGVKDYVEFDVVPLKFIGTAMRKAIALQWDAYAVKKGFKSAMEWTQKSSLKKYRGCMGDFYAILSELIALGAYAAAGYLAVTLLL</sequence>
<reference evidence="2 3" key="1">
    <citation type="journal article" date="2024" name="Science">
        <title>Giant polyketide synthase enzymes in the biosynthesis of giant marine polyether toxins.</title>
        <authorList>
            <person name="Fallon T.R."/>
            <person name="Shende V.V."/>
            <person name="Wierzbicki I.H."/>
            <person name="Pendleton A.L."/>
            <person name="Watervoot N.F."/>
            <person name="Auber R.P."/>
            <person name="Gonzalez D.J."/>
            <person name="Wisecaver J.H."/>
            <person name="Moore B.S."/>
        </authorList>
    </citation>
    <scope>NUCLEOTIDE SEQUENCE [LARGE SCALE GENOMIC DNA]</scope>
    <source>
        <strain evidence="2 3">12B1</strain>
    </source>
</reference>
<feature type="transmembrane region" description="Helical" evidence="1">
    <location>
        <begin position="289"/>
        <end position="310"/>
    </location>
</feature>
<evidence type="ECO:0000313" key="2">
    <source>
        <dbReference type="EMBL" id="KAL1526803.1"/>
    </source>
</evidence>
<keyword evidence="1" id="KW-1133">Transmembrane helix</keyword>
<organism evidence="2 3">
    <name type="scientific">Prymnesium parvum</name>
    <name type="common">Toxic golden alga</name>
    <dbReference type="NCBI Taxonomy" id="97485"/>
    <lineage>
        <taxon>Eukaryota</taxon>
        <taxon>Haptista</taxon>
        <taxon>Haptophyta</taxon>
        <taxon>Prymnesiophyceae</taxon>
        <taxon>Prymnesiales</taxon>
        <taxon>Prymnesiaceae</taxon>
        <taxon>Prymnesium</taxon>
    </lineage>
</organism>
<keyword evidence="3" id="KW-1185">Reference proteome</keyword>
<dbReference type="Proteomes" id="UP001515480">
    <property type="component" value="Unassembled WGS sequence"/>
</dbReference>
<feature type="transmembrane region" description="Helical" evidence="1">
    <location>
        <begin position="179"/>
        <end position="197"/>
    </location>
</feature>
<evidence type="ECO:0000256" key="1">
    <source>
        <dbReference type="SAM" id="Phobius"/>
    </source>
</evidence>